<dbReference type="Proteomes" id="UP001232725">
    <property type="component" value="Unassembled WGS sequence"/>
</dbReference>
<evidence type="ECO:0000313" key="5">
    <source>
        <dbReference type="Proteomes" id="UP001232725"/>
    </source>
</evidence>
<reference evidence="4 5" key="1">
    <citation type="submission" date="2023-08" db="EMBL/GenBank/DDBJ databases">
        <title>Arthrobacter horti sp. nov., isolated from forest soil.</title>
        <authorList>
            <person name="Park M."/>
        </authorList>
    </citation>
    <scope>NUCLEOTIDE SEQUENCE [LARGE SCALE GENOMIC DNA]</scope>
    <source>
        <strain evidence="4 5">YJM1</strain>
    </source>
</reference>
<gene>
    <name evidence="4" type="ORF">Q9R02_13450</name>
</gene>
<accession>A0ABT9IRE1</accession>
<organism evidence="4 5">
    <name type="scientific">Arthrobacter horti</name>
    <dbReference type="NCBI Taxonomy" id="3068273"/>
    <lineage>
        <taxon>Bacteria</taxon>
        <taxon>Bacillati</taxon>
        <taxon>Actinomycetota</taxon>
        <taxon>Actinomycetes</taxon>
        <taxon>Micrococcales</taxon>
        <taxon>Micrococcaceae</taxon>
        <taxon>Arthrobacter</taxon>
    </lineage>
</organism>
<keyword evidence="5" id="KW-1185">Reference proteome</keyword>
<proteinExistence type="predicted"/>
<feature type="transmembrane region" description="Helical" evidence="2">
    <location>
        <begin position="62"/>
        <end position="83"/>
    </location>
</feature>
<evidence type="ECO:0000256" key="2">
    <source>
        <dbReference type="SAM" id="Phobius"/>
    </source>
</evidence>
<dbReference type="RefSeq" id="WP_305997213.1">
    <property type="nucleotide sequence ID" value="NZ_JAVALS010000011.1"/>
</dbReference>
<protein>
    <submittedName>
        <fullName evidence="4">Septum formation family protein</fullName>
    </submittedName>
</protein>
<feature type="region of interest" description="Disordered" evidence="1">
    <location>
        <begin position="1"/>
        <end position="51"/>
    </location>
</feature>
<feature type="domain" description="Septum formation-related" evidence="3">
    <location>
        <begin position="131"/>
        <end position="223"/>
    </location>
</feature>
<dbReference type="EMBL" id="JAVALS010000011">
    <property type="protein sequence ID" value="MDP5228165.1"/>
    <property type="molecule type" value="Genomic_DNA"/>
</dbReference>
<comment type="caution">
    <text evidence="4">The sequence shown here is derived from an EMBL/GenBank/DDBJ whole genome shotgun (WGS) entry which is preliminary data.</text>
</comment>
<keyword evidence="2" id="KW-0812">Transmembrane</keyword>
<sequence>MSEPTQGPDDAGGAAGGTPGGQNLPPEPDHAPSVQNLQNAYPGHTPQPFSRTTAANRDRKRLMMIGGAALGGVVVILLIIWLVNLVVGGMTPHVAPDGTATTSQSSQAPSSSPSGGSTTPPSGAQTISALDAKQGECFWGYPNDSNSQLVVVDCGTAHSAQLVNVFYYQSKDAFPGTDAFKTKGRELCRTATLSPDVDSVDLRQRYAYPSQKSWDAGDRRVDCIIFTEAGNSLTESLAK</sequence>
<dbReference type="Pfam" id="PF13845">
    <property type="entry name" value="Septum_form"/>
    <property type="match status" value="1"/>
</dbReference>
<feature type="region of interest" description="Disordered" evidence="1">
    <location>
        <begin position="97"/>
        <end position="125"/>
    </location>
</feature>
<dbReference type="InterPro" id="IPR026004">
    <property type="entry name" value="Septum_form"/>
</dbReference>
<keyword evidence="2" id="KW-1133">Transmembrane helix</keyword>
<name>A0ABT9IRE1_9MICC</name>
<feature type="compositionally biased region" description="Low complexity" evidence="1">
    <location>
        <begin position="1"/>
        <end position="12"/>
    </location>
</feature>
<feature type="compositionally biased region" description="Low complexity" evidence="1">
    <location>
        <begin position="98"/>
        <end position="125"/>
    </location>
</feature>
<evidence type="ECO:0000313" key="4">
    <source>
        <dbReference type="EMBL" id="MDP5228165.1"/>
    </source>
</evidence>
<evidence type="ECO:0000256" key="1">
    <source>
        <dbReference type="SAM" id="MobiDB-lite"/>
    </source>
</evidence>
<keyword evidence="2" id="KW-0472">Membrane</keyword>
<evidence type="ECO:0000259" key="3">
    <source>
        <dbReference type="Pfam" id="PF13845"/>
    </source>
</evidence>